<dbReference type="OrthoDB" id="9134286at2"/>
<name>A0A198AK32_9BACL</name>
<dbReference type="AlphaFoldDB" id="A0A198AK32"/>
<accession>A0A198AK32</accession>
<sequence>MLDKQQKKELATNYKQTFRAMGVYQIRNTQNNKIFVNGSMDLDGMRNRLEFCKQMNTNTFNELQKDWTTFGGQVFVFEVLDRIEPRDEIMLDAADLKSYRTEVDALLELWLEKLEPYEEKGYNKRKR</sequence>
<protein>
    <submittedName>
        <fullName evidence="1">Uncharacterized protein</fullName>
    </submittedName>
</protein>
<dbReference type="Proteomes" id="UP000078454">
    <property type="component" value="Unassembled WGS sequence"/>
</dbReference>
<comment type="caution">
    <text evidence="1">The sequence shown here is derived from an EMBL/GenBank/DDBJ whole genome shotgun (WGS) entry which is preliminary data.</text>
</comment>
<organism evidence="1 2">
    <name type="scientific">Paenibacillus oryzisoli</name>
    <dbReference type="NCBI Taxonomy" id="1850517"/>
    <lineage>
        <taxon>Bacteria</taxon>
        <taxon>Bacillati</taxon>
        <taxon>Bacillota</taxon>
        <taxon>Bacilli</taxon>
        <taxon>Bacillales</taxon>
        <taxon>Paenibacillaceae</taxon>
        <taxon>Paenibacillus</taxon>
    </lineage>
</organism>
<dbReference type="InterPro" id="IPR035901">
    <property type="entry name" value="GIY-YIG_endonuc_sf"/>
</dbReference>
<keyword evidence="2" id="KW-1185">Reference proteome</keyword>
<dbReference type="RefSeq" id="WP_068662458.1">
    <property type="nucleotide sequence ID" value="NZ_LYPB01000048.1"/>
</dbReference>
<dbReference type="STRING" id="1850517.A8708_16870"/>
<dbReference type="Gene3D" id="3.40.1440.10">
    <property type="entry name" value="GIY-YIG endonuclease"/>
    <property type="match status" value="1"/>
</dbReference>
<dbReference type="CDD" id="cd10451">
    <property type="entry name" value="GIY-YIG_LuxR_like"/>
    <property type="match status" value="1"/>
</dbReference>
<gene>
    <name evidence="1" type="ORF">A8708_16870</name>
</gene>
<reference evidence="1 2" key="1">
    <citation type="submission" date="2016-05" db="EMBL/GenBank/DDBJ databases">
        <title>Paenibacillus sp. 1ZS3-15 nov., isolated from the rhizosphere soil.</title>
        <authorList>
            <person name="Zhang X.X."/>
            <person name="Zhang J."/>
        </authorList>
    </citation>
    <scope>NUCLEOTIDE SEQUENCE [LARGE SCALE GENOMIC DNA]</scope>
    <source>
        <strain evidence="1 2">1ZS3-15</strain>
    </source>
</reference>
<evidence type="ECO:0000313" key="2">
    <source>
        <dbReference type="Proteomes" id="UP000078454"/>
    </source>
</evidence>
<proteinExistence type="predicted"/>
<evidence type="ECO:0000313" key="1">
    <source>
        <dbReference type="EMBL" id="OAS21597.1"/>
    </source>
</evidence>
<dbReference type="EMBL" id="LYPB01000048">
    <property type="protein sequence ID" value="OAS21597.1"/>
    <property type="molecule type" value="Genomic_DNA"/>
</dbReference>